<protein>
    <submittedName>
        <fullName evidence="4">NgoFVII family restriction endonuclease</fullName>
    </submittedName>
</protein>
<keyword evidence="3" id="KW-1133">Transmembrane helix</keyword>
<keyword evidence="3" id="KW-0812">Transmembrane</keyword>
<keyword evidence="4" id="KW-0255">Endonuclease</keyword>
<comment type="similarity">
    <text evidence="1">Belongs to the UPF0749 family.</text>
</comment>
<dbReference type="RefSeq" id="WP_095369612.1">
    <property type="nucleotide sequence ID" value="NZ_CP022983.1"/>
</dbReference>
<gene>
    <name evidence="4" type="ORF">CKF48_01050</name>
</gene>
<feature type="coiled-coil region" evidence="2">
    <location>
        <begin position="44"/>
        <end position="78"/>
    </location>
</feature>
<keyword evidence="4" id="KW-0540">Nuclease</keyword>
<dbReference type="KEGG" id="bko:CKF48_01050"/>
<dbReference type="Proteomes" id="UP000215137">
    <property type="component" value="Chromosome"/>
</dbReference>
<dbReference type="Gene3D" id="3.30.70.1880">
    <property type="entry name" value="Protein of unknown function DUF881"/>
    <property type="match status" value="1"/>
</dbReference>
<proteinExistence type="inferred from homology"/>
<keyword evidence="2" id="KW-0175">Coiled coil</keyword>
<dbReference type="GO" id="GO:0004519">
    <property type="term" value="F:endonuclease activity"/>
    <property type="evidence" value="ECO:0007669"/>
    <property type="project" value="UniProtKB-KW"/>
</dbReference>
<organism evidence="4 5">
    <name type="scientific">Cytobacillus kochii</name>
    <dbReference type="NCBI Taxonomy" id="859143"/>
    <lineage>
        <taxon>Bacteria</taxon>
        <taxon>Bacillati</taxon>
        <taxon>Bacillota</taxon>
        <taxon>Bacilli</taxon>
        <taxon>Bacillales</taxon>
        <taxon>Bacillaceae</taxon>
        <taxon>Cytobacillus</taxon>
    </lineage>
</organism>
<dbReference type="EMBL" id="CP022983">
    <property type="protein sequence ID" value="ASV66037.1"/>
    <property type="molecule type" value="Genomic_DNA"/>
</dbReference>
<keyword evidence="5" id="KW-1185">Reference proteome</keyword>
<evidence type="ECO:0000256" key="2">
    <source>
        <dbReference type="SAM" id="Coils"/>
    </source>
</evidence>
<accession>A0A248TCX3</accession>
<keyword evidence="4" id="KW-0378">Hydrolase</keyword>
<dbReference type="AlphaFoldDB" id="A0A248TCX3"/>
<dbReference type="Pfam" id="PF05949">
    <property type="entry name" value="DUF881"/>
    <property type="match status" value="1"/>
</dbReference>
<evidence type="ECO:0000256" key="1">
    <source>
        <dbReference type="ARBA" id="ARBA00009108"/>
    </source>
</evidence>
<sequence length="243" mass="27606">MNKKQWGFTIITVLIGVMLAIQFKTVKNTDVRDTRDTWQLREDLQNEEALRLELLEEIRSQEEKIAQYENNIAANKEEILRTTLDELKTEVGLTEKSGPGLILTIQPIAEELIIGSQVGKVTPDLLKRLLNELNRYGAKEVAIGGHRVINSTVIRDINNITKIDGYSIQALPLELRVIVENEQDAEQMYKRMQVSKSIEDFFIENLTLDIQLAENEITVPAYNEPIQMTDMKEAGKNSEGGHS</sequence>
<evidence type="ECO:0000313" key="5">
    <source>
        <dbReference type="Proteomes" id="UP000215137"/>
    </source>
</evidence>
<evidence type="ECO:0000256" key="3">
    <source>
        <dbReference type="SAM" id="Phobius"/>
    </source>
</evidence>
<keyword evidence="3" id="KW-0472">Membrane</keyword>
<reference evidence="4 5" key="1">
    <citation type="submission" date="2017-08" db="EMBL/GenBank/DDBJ databases">
        <title>Complete Genome Sequence of Bacillus kochii Oregon-R-modENCODE STRAIN BDGP4, isolated from Drosophila melanogaster gut.</title>
        <authorList>
            <person name="Wan K.H."/>
            <person name="Yu C."/>
            <person name="Park S."/>
            <person name="Hammonds A.S."/>
            <person name="Booth B.W."/>
            <person name="Celniker S.E."/>
        </authorList>
    </citation>
    <scope>NUCLEOTIDE SEQUENCE [LARGE SCALE GENOMIC DNA]</scope>
    <source>
        <strain evidence="4 5">BDGP4</strain>
    </source>
</reference>
<name>A0A248TCX3_9BACI</name>
<dbReference type="PANTHER" id="PTHR37313">
    <property type="entry name" value="UPF0749 PROTEIN RV1825"/>
    <property type="match status" value="1"/>
</dbReference>
<feature type="transmembrane region" description="Helical" evidence="3">
    <location>
        <begin position="6"/>
        <end position="23"/>
    </location>
</feature>
<dbReference type="PANTHER" id="PTHR37313:SF2">
    <property type="entry name" value="UPF0749 PROTEIN YLXX"/>
    <property type="match status" value="1"/>
</dbReference>
<dbReference type="InterPro" id="IPR010273">
    <property type="entry name" value="DUF881"/>
</dbReference>
<evidence type="ECO:0000313" key="4">
    <source>
        <dbReference type="EMBL" id="ASV66037.1"/>
    </source>
</evidence>
<dbReference type="OrthoDB" id="2439649at2"/>